<evidence type="ECO:0000313" key="2">
    <source>
        <dbReference type="EMBL" id="KAG2426062.1"/>
    </source>
</evidence>
<name>A0A835SJG4_CHLIN</name>
<accession>A0A835SJG4</accession>
<gene>
    <name evidence="2" type="ORF">HXX76_013250</name>
</gene>
<organism evidence="2 3">
    <name type="scientific">Chlamydomonas incerta</name>
    <dbReference type="NCBI Taxonomy" id="51695"/>
    <lineage>
        <taxon>Eukaryota</taxon>
        <taxon>Viridiplantae</taxon>
        <taxon>Chlorophyta</taxon>
        <taxon>core chlorophytes</taxon>
        <taxon>Chlorophyceae</taxon>
        <taxon>CS clade</taxon>
        <taxon>Chlamydomonadales</taxon>
        <taxon>Chlamydomonadaceae</taxon>
        <taxon>Chlamydomonas</taxon>
    </lineage>
</organism>
<evidence type="ECO:0000313" key="3">
    <source>
        <dbReference type="Proteomes" id="UP000650467"/>
    </source>
</evidence>
<feature type="region of interest" description="Disordered" evidence="1">
    <location>
        <begin position="1"/>
        <end position="23"/>
    </location>
</feature>
<keyword evidence="3" id="KW-1185">Reference proteome</keyword>
<protein>
    <submittedName>
        <fullName evidence="2">Uncharacterized protein</fullName>
    </submittedName>
</protein>
<dbReference type="AlphaFoldDB" id="A0A835SJG4"/>
<feature type="compositionally biased region" description="Basic residues" evidence="1">
    <location>
        <begin position="1"/>
        <end position="19"/>
    </location>
</feature>
<dbReference type="EMBL" id="JAEHOC010000050">
    <property type="protein sequence ID" value="KAG2426062.1"/>
    <property type="molecule type" value="Genomic_DNA"/>
</dbReference>
<evidence type="ECO:0000256" key="1">
    <source>
        <dbReference type="SAM" id="MobiDB-lite"/>
    </source>
</evidence>
<sequence length="75" mass="7830">MAQTARRLRLPPRRRSRSRNARERDAIYVEDELPELQRRALAAATAAAAPLAAARAAAAAASIPPDVAAAAAASV</sequence>
<dbReference type="Proteomes" id="UP000650467">
    <property type="component" value="Unassembled WGS sequence"/>
</dbReference>
<proteinExistence type="predicted"/>
<dbReference type="OrthoDB" id="543907at2759"/>
<comment type="caution">
    <text evidence="2">The sequence shown here is derived from an EMBL/GenBank/DDBJ whole genome shotgun (WGS) entry which is preliminary data.</text>
</comment>
<reference evidence="2" key="1">
    <citation type="journal article" date="2020" name="bioRxiv">
        <title>Comparative genomics of Chlamydomonas.</title>
        <authorList>
            <person name="Craig R.J."/>
            <person name="Hasan A.R."/>
            <person name="Ness R.W."/>
            <person name="Keightley P.D."/>
        </authorList>
    </citation>
    <scope>NUCLEOTIDE SEQUENCE</scope>
    <source>
        <strain evidence="2">SAG 7.73</strain>
    </source>
</reference>